<dbReference type="PANTHER" id="PTHR46630:SF1">
    <property type="entry name" value="TETRATRICOPEPTIDE REPEAT PROTEIN 29"/>
    <property type="match status" value="1"/>
</dbReference>
<evidence type="ECO:0000256" key="3">
    <source>
        <dbReference type="ARBA" id="ARBA00022737"/>
    </source>
</evidence>
<sequence>MKRSQISFRTRRAPEEPARLPTKQEIAALTSDPVQNMCVEMLQRGLHRSFSELFSLLQAARTQRKAAAFTAAAAPPLEEQEDKLETLKLRLTRAEEAGRAGSWSDWCRQRLLLAQYFSSPDNLWLRLHFYHSCADAEQGATSAPATEAQVFLAEFYLQTDDVEKAKQWAELSLKREGEGVLGRDCRTLMPRFSRVLFEANLRLAAAADDHDTALELLQESRRTAGKLEDKSLEGRANLHLGRLHLRMTRHDSAEQLFESAKEHFLSAQDAGGLAELYRTMAEFSESKGNPDEVIEFLEKSAEICESSRLHSELADVTMTLCEIYYRKGQYDRVREVALKCFDVSCKAGLTPVLLKAQTMVGISSAQLLIEKHVSGGKSFSPAALDRLLKREKTEGCGELNSE</sequence>
<keyword evidence="2" id="KW-0963">Cytoplasm</keyword>
<evidence type="ECO:0000256" key="4">
    <source>
        <dbReference type="ARBA" id="ARBA00022803"/>
    </source>
</evidence>
<comment type="function">
    <text evidence="6">Axonemal protein which is implicated in axonemal and/or peri-axonemal structure assembly and regulates flagellum assembly and beating and therefore sperm motility.</text>
</comment>
<accession>A0A437CD38</accession>
<evidence type="ECO:0000256" key="1">
    <source>
        <dbReference type="ARBA" id="ARBA00004496"/>
    </source>
</evidence>
<name>A0A437CD38_ORYJA</name>
<dbReference type="AlphaFoldDB" id="A0A437CD38"/>
<evidence type="ECO:0000313" key="7">
    <source>
        <dbReference type="EMBL" id="RVE60726.1"/>
    </source>
</evidence>
<comment type="subcellular location">
    <subcellularLocation>
        <location evidence="1">Cytoplasm</location>
    </subcellularLocation>
</comment>
<dbReference type="GO" id="GO:0005929">
    <property type="term" value="C:cilium"/>
    <property type="evidence" value="ECO:0007669"/>
    <property type="project" value="TreeGrafter"/>
</dbReference>
<gene>
    <name evidence="7" type="ORF">OJAV_G00184150</name>
</gene>
<dbReference type="InterPro" id="IPR051476">
    <property type="entry name" value="Bac_ResReg_Asp_Phosphatase"/>
</dbReference>
<keyword evidence="3" id="KW-0677">Repeat</keyword>
<dbReference type="PANTHER" id="PTHR46630">
    <property type="entry name" value="TETRATRICOPEPTIDE REPEAT PROTEIN 29"/>
    <property type="match status" value="1"/>
</dbReference>
<organism evidence="7 8">
    <name type="scientific">Oryzias javanicus</name>
    <name type="common">Javanese ricefish</name>
    <name type="synonym">Aplocheilus javanicus</name>
    <dbReference type="NCBI Taxonomy" id="123683"/>
    <lineage>
        <taxon>Eukaryota</taxon>
        <taxon>Metazoa</taxon>
        <taxon>Chordata</taxon>
        <taxon>Craniata</taxon>
        <taxon>Vertebrata</taxon>
        <taxon>Euteleostomi</taxon>
        <taxon>Actinopterygii</taxon>
        <taxon>Neopterygii</taxon>
        <taxon>Teleostei</taxon>
        <taxon>Neoteleostei</taxon>
        <taxon>Acanthomorphata</taxon>
        <taxon>Ovalentaria</taxon>
        <taxon>Atherinomorphae</taxon>
        <taxon>Beloniformes</taxon>
        <taxon>Adrianichthyidae</taxon>
        <taxon>Oryziinae</taxon>
        <taxon>Oryzias</taxon>
    </lineage>
</organism>
<proteinExistence type="predicted"/>
<dbReference type="InterPro" id="IPR011990">
    <property type="entry name" value="TPR-like_helical_dom_sf"/>
</dbReference>
<dbReference type="SUPFAM" id="SSF48452">
    <property type="entry name" value="TPR-like"/>
    <property type="match status" value="1"/>
</dbReference>
<keyword evidence="4" id="KW-0802">TPR repeat</keyword>
<keyword evidence="8" id="KW-1185">Reference proteome</keyword>
<evidence type="ECO:0000256" key="5">
    <source>
        <dbReference type="ARBA" id="ARBA00040665"/>
    </source>
</evidence>
<dbReference type="OrthoDB" id="626167at2759"/>
<evidence type="ECO:0000256" key="6">
    <source>
        <dbReference type="ARBA" id="ARBA00044739"/>
    </source>
</evidence>
<evidence type="ECO:0000313" key="8">
    <source>
        <dbReference type="Proteomes" id="UP000283210"/>
    </source>
</evidence>
<dbReference type="EMBL" id="CM012454">
    <property type="protein sequence ID" value="RVE60726.1"/>
    <property type="molecule type" value="Genomic_DNA"/>
</dbReference>
<reference evidence="7 8" key="1">
    <citation type="submission" date="2018-11" db="EMBL/GenBank/DDBJ databases">
        <authorList>
            <person name="Lopez-Roques C."/>
            <person name="Donnadieu C."/>
            <person name="Bouchez O."/>
            <person name="Klopp C."/>
            <person name="Cabau C."/>
            <person name="Zahm M."/>
        </authorList>
    </citation>
    <scope>NUCLEOTIDE SEQUENCE [LARGE SCALE GENOMIC DNA]</scope>
    <source>
        <strain evidence="7">RS831</strain>
        <tissue evidence="7">Whole body</tissue>
    </source>
</reference>
<dbReference type="Proteomes" id="UP000283210">
    <property type="component" value="Chromosome 18"/>
</dbReference>
<evidence type="ECO:0000256" key="2">
    <source>
        <dbReference type="ARBA" id="ARBA00022490"/>
    </source>
</evidence>
<dbReference type="GO" id="GO:0003341">
    <property type="term" value="P:cilium movement"/>
    <property type="evidence" value="ECO:0007669"/>
    <property type="project" value="TreeGrafter"/>
</dbReference>
<dbReference type="Gene3D" id="1.25.40.10">
    <property type="entry name" value="Tetratricopeptide repeat domain"/>
    <property type="match status" value="2"/>
</dbReference>
<dbReference type="GO" id="GO:0005737">
    <property type="term" value="C:cytoplasm"/>
    <property type="evidence" value="ECO:0007669"/>
    <property type="project" value="UniProtKB-SubCell"/>
</dbReference>
<reference evidence="7 8" key="2">
    <citation type="submission" date="2019-01" db="EMBL/GenBank/DDBJ databases">
        <title>A chromosome length genome reference of the Java medaka (oryzias javanicus).</title>
        <authorList>
            <person name="Herpin A."/>
            <person name="Takehana Y."/>
            <person name="Naruse K."/>
            <person name="Ansai S."/>
            <person name="Kawaguchi M."/>
        </authorList>
    </citation>
    <scope>NUCLEOTIDE SEQUENCE [LARGE SCALE GENOMIC DNA]</scope>
    <source>
        <strain evidence="7">RS831</strain>
        <tissue evidence="7">Whole body</tissue>
    </source>
</reference>
<protein>
    <recommendedName>
        <fullName evidence="5">Tetratricopeptide repeat protein 29</fullName>
    </recommendedName>
</protein>